<evidence type="ECO:0000256" key="10">
    <source>
        <dbReference type="SAM" id="SignalP"/>
    </source>
</evidence>
<dbReference type="Pfam" id="PF07715">
    <property type="entry name" value="Plug"/>
    <property type="match status" value="1"/>
</dbReference>
<dbReference type="Gene3D" id="2.40.170.20">
    <property type="entry name" value="TonB-dependent receptor, beta-barrel domain"/>
    <property type="match status" value="1"/>
</dbReference>
<evidence type="ECO:0000256" key="9">
    <source>
        <dbReference type="RuleBase" id="RU003357"/>
    </source>
</evidence>
<dbReference type="InterPro" id="IPR037066">
    <property type="entry name" value="Plug_dom_sf"/>
</dbReference>
<reference evidence="13 14" key="1">
    <citation type="submission" date="2016-10" db="EMBL/GenBank/DDBJ databases">
        <authorList>
            <person name="de Groot N.N."/>
        </authorList>
    </citation>
    <scope>NUCLEOTIDE SEQUENCE [LARGE SCALE GENOMIC DNA]</scope>
    <source>
        <strain evidence="14">E92,LMG 26720,CCM 7988</strain>
    </source>
</reference>
<dbReference type="InterPro" id="IPR000531">
    <property type="entry name" value="Beta-barrel_TonB"/>
</dbReference>
<dbReference type="AlphaFoldDB" id="A0A1I5SNH5"/>
<sequence>MNRISIFSVILMLMGFVANAQISIKGTVYDKDSKEVLPGVNIVIRGKTQHGTTTDVSGKFNVTVKEHERLILSFTGFKTLELSYNDLLQNPEQKFYMEPGILLNEVTVTASLANSRSKKAIGANIEHIDAGKIVETSNPSSLADIMNGRISGAQVYNTNGKVGMPIRFDIRSSATFSMDRDPLIFIDGIRYNNSNTSDINSSQEGMSALNDLPLNDIASIDVIKGPSAAASYGAEAANGVIVIQTKRGVSGKKGISVNAKYTTGFSQLANKYTQFVNNDAINNFFDKGTEQQVYANMTAQFDQNNSLFFSVNNNVVNGIVPGNRDDRQTIRAGYDFSKDRFKLALTAGFVKGKLSIPQSASGRNDAIWNLMRTKEPWAYITEDTWRAIDKSYDNSRFTGSVKAGYTFPLDIKMETLIGLDVNNIKGVNYLAYGYLLGTSNTGSKTLSNRSNDNLNWDFKLNRNFILNSKLQLNLVLLSQLTRSYEKSSTINVRNFAVDGISNVGSAAEILSVGETDFEKRTHGLYGEAFLSYNDVLFINTGLRRDVSNMVGRNVASIWYPTVSVAYNIAKLPFLHGKVDEWKLRASYGQSGRLPYPTDAQTSYLVQNSSFGTSVTPNTKGNPDIKPERTSELEFGTDINLFKQRISFTYYRQRTTDAIVYTTLKPSLGWPSSLSGDYPENIGIVSGQGIELSINSRVFTSNNNKNSIDVFAILNHQSNEVINANGRDILNTVSLIRQGLPTYAFYSTVSEGPVFNAAGVYTGAKESELKYLGKPFPTFNGSFGFRAQLLGNLSIQSLFTYSQGAKVYNISMRNVASQGDNFKASEDLKALLATQTPDTDAYRATATELAKYANYRGNYIESNDFIRLSNLTISYDLGTWAARQTGGVLKRCVISVTGNNLWLNTSYKGAEPQIDSQGGSSRTRGIGSLSYDWTAVPAPKTFALNLNIGF</sequence>
<keyword evidence="10" id="KW-0732">Signal</keyword>
<keyword evidence="6 8" id="KW-0472">Membrane</keyword>
<evidence type="ECO:0000256" key="5">
    <source>
        <dbReference type="ARBA" id="ARBA00023077"/>
    </source>
</evidence>
<dbReference type="Pfam" id="PF13715">
    <property type="entry name" value="CarbopepD_reg_2"/>
    <property type="match status" value="1"/>
</dbReference>
<dbReference type="InterPro" id="IPR036942">
    <property type="entry name" value="Beta-barrel_TonB_sf"/>
</dbReference>
<evidence type="ECO:0000313" key="14">
    <source>
        <dbReference type="Proteomes" id="UP000199306"/>
    </source>
</evidence>
<name>A0A1I5SNH5_9BACT</name>
<dbReference type="GO" id="GO:0009279">
    <property type="term" value="C:cell outer membrane"/>
    <property type="evidence" value="ECO:0007669"/>
    <property type="project" value="UniProtKB-SubCell"/>
</dbReference>
<keyword evidence="2 8" id="KW-0813">Transport</keyword>
<feature type="signal peptide" evidence="10">
    <location>
        <begin position="1"/>
        <end position="20"/>
    </location>
</feature>
<dbReference type="SUPFAM" id="SSF56935">
    <property type="entry name" value="Porins"/>
    <property type="match status" value="1"/>
</dbReference>
<organism evidence="13 14">
    <name type="scientific">Pseudarcicella hirudinis</name>
    <dbReference type="NCBI Taxonomy" id="1079859"/>
    <lineage>
        <taxon>Bacteria</taxon>
        <taxon>Pseudomonadati</taxon>
        <taxon>Bacteroidota</taxon>
        <taxon>Cytophagia</taxon>
        <taxon>Cytophagales</taxon>
        <taxon>Flectobacillaceae</taxon>
        <taxon>Pseudarcicella</taxon>
    </lineage>
</organism>
<protein>
    <submittedName>
        <fullName evidence="13">TonB-dependent outer membrane receptor, SusC/RagA subfamily, signature region</fullName>
    </submittedName>
</protein>
<evidence type="ECO:0000259" key="11">
    <source>
        <dbReference type="Pfam" id="PF00593"/>
    </source>
</evidence>
<gene>
    <name evidence="13" type="ORF">SAMN04515674_105120</name>
</gene>
<evidence type="ECO:0000256" key="6">
    <source>
        <dbReference type="ARBA" id="ARBA00023136"/>
    </source>
</evidence>
<accession>A0A1I5SNH5</accession>
<dbReference type="Gene3D" id="2.60.40.1120">
    <property type="entry name" value="Carboxypeptidase-like, regulatory domain"/>
    <property type="match status" value="1"/>
</dbReference>
<keyword evidence="3 8" id="KW-1134">Transmembrane beta strand</keyword>
<evidence type="ECO:0000256" key="8">
    <source>
        <dbReference type="PROSITE-ProRule" id="PRU01360"/>
    </source>
</evidence>
<evidence type="ECO:0000256" key="2">
    <source>
        <dbReference type="ARBA" id="ARBA00022448"/>
    </source>
</evidence>
<dbReference type="Proteomes" id="UP000199306">
    <property type="component" value="Unassembled WGS sequence"/>
</dbReference>
<dbReference type="SUPFAM" id="SSF49464">
    <property type="entry name" value="Carboxypeptidase regulatory domain-like"/>
    <property type="match status" value="1"/>
</dbReference>
<dbReference type="EMBL" id="FOXH01000005">
    <property type="protein sequence ID" value="SFP72303.1"/>
    <property type="molecule type" value="Genomic_DNA"/>
</dbReference>
<proteinExistence type="inferred from homology"/>
<keyword evidence="13" id="KW-0675">Receptor</keyword>
<evidence type="ECO:0000313" key="13">
    <source>
        <dbReference type="EMBL" id="SFP72303.1"/>
    </source>
</evidence>
<dbReference type="InterPro" id="IPR039426">
    <property type="entry name" value="TonB-dep_rcpt-like"/>
</dbReference>
<dbReference type="Pfam" id="PF00593">
    <property type="entry name" value="TonB_dep_Rec_b-barrel"/>
    <property type="match status" value="1"/>
</dbReference>
<evidence type="ECO:0000259" key="12">
    <source>
        <dbReference type="Pfam" id="PF07715"/>
    </source>
</evidence>
<dbReference type="RefSeq" id="WP_092016546.1">
    <property type="nucleotide sequence ID" value="NZ_FOXH01000005.1"/>
</dbReference>
<feature type="chain" id="PRO_5011670904" evidence="10">
    <location>
        <begin position="21"/>
        <end position="949"/>
    </location>
</feature>
<evidence type="ECO:0000256" key="1">
    <source>
        <dbReference type="ARBA" id="ARBA00004571"/>
    </source>
</evidence>
<evidence type="ECO:0000256" key="3">
    <source>
        <dbReference type="ARBA" id="ARBA00022452"/>
    </source>
</evidence>
<feature type="domain" description="TonB-dependent receptor plug" evidence="12">
    <location>
        <begin position="119"/>
        <end position="240"/>
    </location>
</feature>
<dbReference type="InterPro" id="IPR023997">
    <property type="entry name" value="TonB-dep_OMP_SusC/RagA_CS"/>
</dbReference>
<dbReference type="InterPro" id="IPR008969">
    <property type="entry name" value="CarboxyPept-like_regulatory"/>
</dbReference>
<dbReference type="PROSITE" id="PS52016">
    <property type="entry name" value="TONB_DEPENDENT_REC_3"/>
    <property type="match status" value="1"/>
</dbReference>
<dbReference type="InterPro" id="IPR012910">
    <property type="entry name" value="Plug_dom"/>
</dbReference>
<evidence type="ECO:0000256" key="4">
    <source>
        <dbReference type="ARBA" id="ARBA00022692"/>
    </source>
</evidence>
<dbReference type="OrthoDB" id="9768177at2"/>
<keyword evidence="4 8" id="KW-0812">Transmembrane</keyword>
<keyword evidence="14" id="KW-1185">Reference proteome</keyword>
<dbReference type="NCBIfam" id="TIGR04057">
    <property type="entry name" value="SusC_RagA_signa"/>
    <property type="match status" value="1"/>
</dbReference>
<feature type="domain" description="TonB-dependent receptor-like beta-barrel" evidence="11">
    <location>
        <begin position="377"/>
        <end position="876"/>
    </location>
</feature>
<evidence type="ECO:0000256" key="7">
    <source>
        <dbReference type="ARBA" id="ARBA00023237"/>
    </source>
</evidence>
<keyword evidence="5 9" id="KW-0798">TonB box</keyword>
<comment type="similarity">
    <text evidence="8 9">Belongs to the TonB-dependent receptor family.</text>
</comment>
<dbReference type="Gene3D" id="2.170.130.10">
    <property type="entry name" value="TonB-dependent receptor, plug domain"/>
    <property type="match status" value="1"/>
</dbReference>
<dbReference type="STRING" id="1079859.SAMN04515674_105120"/>
<comment type="subcellular location">
    <subcellularLocation>
        <location evidence="1 8">Cell outer membrane</location>
        <topology evidence="1 8">Multi-pass membrane protein</topology>
    </subcellularLocation>
</comment>
<keyword evidence="7 8" id="KW-0998">Cell outer membrane</keyword>